<protein>
    <recommendedName>
        <fullName evidence="4">FAD-dependent oxidoreductase</fullName>
    </recommendedName>
</protein>
<dbReference type="EMBL" id="BLKT01000003">
    <property type="protein sequence ID" value="GFG58762.1"/>
    <property type="molecule type" value="Genomic_DNA"/>
</dbReference>
<keyword evidence="3" id="KW-1185">Reference proteome</keyword>
<dbReference type="InterPro" id="IPR036188">
    <property type="entry name" value="FAD/NAD-bd_sf"/>
</dbReference>
<evidence type="ECO:0000313" key="3">
    <source>
        <dbReference type="Proteomes" id="UP000465241"/>
    </source>
</evidence>
<sequence length="91" mass="10229">MIGPDPRADGFFWYAGQGGYGIQTAPGAARLAAALIRGPPYPLTWRRWESAKGDWRRHDSWPTTAPPTRTMTAAPVRNRPETLCRGRYDAW</sequence>
<feature type="compositionally biased region" description="Low complexity" evidence="1">
    <location>
        <begin position="62"/>
        <end position="75"/>
    </location>
</feature>
<organism evidence="2 3">
    <name type="scientific">Mycolicibacterium murale</name>
    <dbReference type="NCBI Taxonomy" id="182220"/>
    <lineage>
        <taxon>Bacteria</taxon>
        <taxon>Bacillati</taxon>
        <taxon>Actinomycetota</taxon>
        <taxon>Actinomycetes</taxon>
        <taxon>Mycobacteriales</taxon>
        <taxon>Mycobacteriaceae</taxon>
        <taxon>Mycolicibacterium</taxon>
    </lineage>
</organism>
<feature type="region of interest" description="Disordered" evidence="1">
    <location>
        <begin position="56"/>
        <end position="78"/>
    </location>
</feature>
<dbReference type="AlphaFoldDB" id="A0A7I9WM06"/>
<reference evidence="2 3" key="1">
    <citation type="journal article" date="2019" name="Emerg. Microbes Infect.">
        <title>Comprehensive subspecies identification of 175 nontuberculous mycobacteria species based on 7547 genomic profiles.</title>
        <authorList>
            <person name="Matsumoto Y."/>
            <person name="Kinjo T."/>
            <person name="Motooka D."/>
            <person name="Nabeya D."/>
            <person name="Jung N."/>
            <person name="Uechi K."/>
            <person name="Horii T."/>
            <person name="Iida T."/>
            <person name="Fujita J."/>
            <person name="Nakamura S."/>
        </authorList>
    </citation>
    <scope>NUCLEOTIDE SEQUENCE [LARGE SCALE GENOMIC DNA]</scope>
    <source>
        <strain evidence="2 3">JCM 13392</strain>
    </source>
</reference>
<evidence type="ECO:0008006" key="4">
    <source>
        <dbReference type="Google" id="ProtNLM"/>
    </source>
</evidence>
<proteinExistence type="predicted"/>
<accession>A0A7I9WM06</accession>
<gene>
    <name evidence="2" type="ORF">MMUR_28980</name>
</gene>
<dbReference type="Proteomes" id="UP000465241">
    <property type="component" value="Unassembled WGS sequence"/>
</dbReference>
<dbReference type="Gene3D" id="3.50.50.60">
    <property type="entry name" value="FAD/NAD(P)-binding domain"/>
    <property type="match status" value="1"/>
</dbReference>
<comment type="caution">
    <text evidence="2">The sequence shown here is derived from an EMBL/GenBank/DDBJ whole genome shotgun (WGS) entry which is preliminary data.</text>
</comment>
<evidence type="ECO:0000313" key="2">
    <source>
        <dbReference type="EMBL" id="GFG58762.1"/>
    </source>
</evidence>
<name>A0A7I9WM06_9MYCO</name>
<evidence type="ECO:0000256" key="1">
    <source>
        <dbReference type="SAM" id="MobiDB-lite"/>
    </source>
</evidence>